<comment type="caution">
    <text evidence="1">The sequence shown here is derived from an EMBL/GenBank/DDBJ whole genome shotgun (WGS) entry which is preliminary data.</text>
</comment>
<keyword evidence="2" id="KW-1185">Reference proteome</keyword>
<accession>A0A9N8PSS5</accession>
<dbReference type="OrthoDB" id="10261951at2759"/>
<dbReference type="Proteomes" id="UP000745764">
    <property type="component" value="Unassembled WGS sequence"/>
</dbReference>
<sequence length="386" mass="43879">MLNIQGESQADPFAVNNNDAWMQGLFTKNHDNTGTPGISSITTSQGAIEEQISWLSQHDTDNAMSTPHPPDLTIVPSTRGVQPSWASQRPQEILMAGFECERIHLRDQFSHTWSHQYQMGTPVYRSVLANVQQSGRSIPLTNSGFSDHLNAIKDCFGPLRYSQDLMTSDYARYVSIEPPTAFIADESRFFKSVSVTLSLFNSLARPEVLGWYAPTKYYQHIAGVVMWQIRPCRDTYDRLATRYRPTALQMMERYPAIIDWCPFASVRDRLITCHAANPRIDEIICNMATSYVVEADLRDLVQINGHSLKCYIRVWDIIQSMDRKASDEQHTAQPKGHLPAPTAASLFTKPYASQVFQKLHMDEGITFYKLDPAFFMQYPELIGDDH</sequence>
<dbReference type="Pfam" id="PF11905">
    <property type="entry name" value="DUF3425"/>
    <property type="match status" value="1"/>
</dbReference>
<dbReference type="InterPro" id="IPR021833">
    <property type="entry name" value="DUF3425"/>
</dbReference>
<evidence type="ECO:0000313" key="2">
    <source>
        <dbReference type="Proteomes" id="UP000745764"/>
    </source>
</evidence>
<gene>
    <name evidence="1" type="ORF">AWRI4620_LOCUS5736</name>
</gene>
<evidence type="ECO:0000313" key="1">
    <source>
        <dbReference type="EMBL" id="CAD0111481.1"/>
    </source>
</evidence>
<dbReference type="EMBL" id="CAINUL010000009">
    <property type="protein sequence ID" value="CAD0111481.1"/>
    <property type="molecule type" value="Genomic_DNA"/>
</dbReference>
<dbReference type="AlphaFoldDB" id="A0A9N8PSS5"/>
<reference evidence="1" key="1">
    <citation type="submission" date="2020-06" db="EMBL/GenBank/DDBJ databases">
        <authorList>
            <person name="Onetto C."/>
        </authorList>
    </citation>
    <scope>NUCLEOTIDE SEQUENCE</scope>
</reference>
<name>A0A9N8PSS5_9PEZI</name>
<organism evidence="1 2">
    <name type="scientific">Aureobasidium uvarum</name>
    <dbReference type="NCBI Taxonomy" id="2773716"/>
    <lineage>
        <taxon>Eukaryota</taxon>
        <taxon>Fungi</taxon>
        <taxon>Dikarya</taxon>
        <taxon>Ascomycota</taxon>
        <taxon>Pezizomycotina</taxon>
        <taxon>Dothideomycetes</taxon>
        <taxon>Dothideomycetidae</taxon>
        <taxon>Dothideales</taxon>
        <taxon>Saccotheciaceae</taxon>
        <taxon>Aureobasidium</taxon>
    </lineage>
</organism>
<proteinExistence type="predicted"/>
<protein>
    <submittedName>
        <fullName evidence="1">Uncharacterized protein</fullName>
    </submittedName>
</protein>